<protein>
    <submittedName>
        <fullName evidence="3">ClpX C4-type zinc finger protein</fullName>
    </submittedName>
</protein>
<sequence length="123" mass="13503">MTTPDTLTELARCSFCGKPTTEVDKLVAGPGVYICNECVALSASIIDGSPENPAGSRVPMWESLTDEEMLSHIPRVAAHIDQAEADLRSWAQELRRRGVTWARLGEALGITRQSAWERFSGEE</sequence>
<dbReference type="RefSeq" id="WP_343972369.1">
    <property type="nucleotide sequence ID" value="NZ_BAAAGK010000093.1"/>
</dbReference>
<dbReference type="PROSITE" id="PS51902">
    <property type="entry name" value="CLPX_ZB"/>
    <property type="match status" value="1"/>
</dbReference>
<feature type="binding site" evidence="1">
    <location>
        <position position="35"/>
    </location>
    <ligand>
        <name>Zn(2+)</name>
        <dbReference type="ChEBI" id="CHEBI:29105"/>
    </ligand>
</feature>
<gene>
    <name evidence="3" type="ORF">ACFQVD_30815</name>
</gene>
<keyword evidence="1" id="KW-0479">Metal-binding</keyword>
<organism evidence="3 4">
    <name type="scientific">Streptosporangium amethystogenes subsp. fukuiense</name>
    <dbReference type="NCBI Taxonomy" id="698418"/>
    <lineage>
        <taxon>Bacteria</taxon>
        <taxon>Bacillati</taxon>
        <taxon>Actinomycetota</taxon>
        <taxon>Actinomycetes</taxon>
        <taxon>Streptosporangiales</taxon>
        <taxon>Streptosporangiaceae</taxon>
        <taxon>Streptosporangium</taxon>
    </lineage>
</organism>
<feature type="binding site" evidence="1">
    <location>
        <position position="16"/>
    </location>
    <ligand>
        <name>Zn(2+)</name>
        <dbReference type="ChEBI" id="CHEBI:29105"/>
    </ligand>
</feature>
<proteinExistence type="inferred from homology"/>
<reference evidence="4" key="1">
    <citation type="journal article" date="2019" name="Int. J. Syst. Evol. Microbiol.">
        <title>The Global Catalogue of Microorganisms (GCM) 10K type strain sequencing project: providing services to taxonomists for standard genome sequencing and annotation.</title>
        <authorList>
            <consortium name="The Broad Institute Genomics Platform"/>
            <consortium name="The Broad Institute Genome Sequencing Center for Infectious Disease"/>
            <person name="Wu L."/>
            <person name="Ma J."/>
        </authorList>
    </citation>
    <scope>NUCLEOTIDE SEQUENCE [LARGE SCALE GENOMIC DNA]</scope>
    <source>
        <strain evidence="4">JCM 10083</strain>
    </source>
</reference>
<evidence type="ECO:0000256" key="1">
    <source>
        <dbReference type="PROSITE-ProRule" id="PRU01250"/>
    </source>
</evidence>
<name>A0ABW2T744_9ACTN</name>
<evidence type="ECO:0000259" key="2">
    <source>
        <dbReference type="PROSITE" id="PS51902"/>
    </source>
</evidence>
<dbReference type="InterPro" id="IPR038366">
    <property type="entry name" value="Znf_CppX_C4_sf"/>
</dbReference>
<comment type="caution">
    <text evidence="3">The sequence shown here is derived from an EMBL/GenBank/DDBJ whole genome shotgun (WGS) entry which is preliminary data.</text>
</comment>
<evidence type="ECO:0000313" key="4">
    <source>
        <dbReference type="Proteomes" id="UP001596514"/>
    </source>
</evidence>
<feature type="domain" description="ClpX-type ZB" evidence="2">
    <location>
        <begin position="1"/>
        <end position="54"/>
    </location>
</feature>
<feature type="binding site" evidence="1">
    <location>
        <position position="38"/>
    </location>
    <ligand>
        <name>Zn(2+)</name>
        <dbReference type="ChEBI" id="CHEBI:29105"/>
    </ligand>
</feature>
<dbReference type="SUPFAM" id="SSF57716">
    <property type="entry name" value="Glucocorticoid receptor-like (DNA-binding domain)"/>
    <property type="match status" value="1"/>
</dbReference>
<feature type="binding site" evidence="1">
    <location>
        <position position="13"/>
    </location>
    <ligand>
        <name>Zn(2+)</name>
        <dbReference type="ChEBI" id="CHEBI:29105"/>
    </ligand>
</feature>
<dbReference type="Proteomes" id="UP001596514">
    <property type="component" value="Unassembled WGS sequence"/>
</dbReference>
<dbReference type="SMART" id="SM00994">
    <property type="entry name" value="zf-C4_ClpX"/>
    <property type="match status" value="1"/>
</dbReference>
<evidence type="ECO:0000313" key="3">
    <source>
        <dbReference type="EMBL" id="MFC7604510.1"/>
    </source>
</evidence>
<dbReference type="Gene3D" id="6.20.220.10">
    <property type="entry name" value="ClpX chaperone, C4-type zinc finger domain"/>
    <property type="match status" value="1"/>
</dbReference>
<accession>A0ABW2T744</accession>
<comment type="similarity">
    <text evidence="1">Belongs to the ClpX chaperone family.</text>
</comment>
<keyword evidence="4" id="KW-1185">Reference proteome</keyword>
<dbReference type="EMBL" id="JBHTEE010000001">
    <property type="protein sequence ID" value="MFC7604510.1"/>
    <property type="molecule type" value="Genomic_DNA"/>
</dbReference>
<keyword evidence="1" id="KW-0143">Chaperone</keyword>
<dbReference type="InterPro" id="IPR010603">
    <property type="entry name" value="Znf_CppX_C4"/>
</dbReference>
<dbReference type="InterPro" id="IPR059188">
    <property type="entry name" value="Znf_CLPX-like"/>
</dbReference>
<dbReference type="Pfam" id="PF06689">
    <property type="entry name" value="zf-C4_ClpX"/>
    <property type="match status" value="1"/>
</dbReference>
<keyword evidence="1" id="KW-0862">Zinc</keyword>